<evidence type="ECO:0000313" key="2">
    <source>
        <dbReference type="Proteomes" id="UP000292452"/>
    </source>
</evidence>
<keyword evidence="2" id="KW-1185">Reference proteome</keyword>
<proteinExistence type="predicted"/>
<protein>
    <submittedName>
        <fullName evidence="1">Uncharacterized protein</fullName>
    </submittedName>
</protein>
<dbReference type="RefSeq" id="WP_131122322.1">
    <property type="nucleotide sequence ID" value="NZ_SIXH01000026.1"/>
</dbReference>
<sequence>MRHRQILDKLAARGLVQALDEELARWVREQMAYPVSSYAELERAVIPPILVRWRCLLDADDASPATKHVAWVALATLLHKYGFRDEAITSMALAAVDELNRHVVLSDAFERQSPAVKSLLRSTPAPLTRRPRLPRNVTFLRPGDVLSIELSGRFHAAYVRDLHGINEFPVIEFYTGTFAQPPTPAQLESRDAARDHGRARFGVVGMTCLPDPAGQVRAIAAQHRQAPRGADPLPGRGLWQLTDILNLQRDLRRLFGDADGESCGHVE</sequence>
<organism evidence="1 2">
    <name type="scientific">Streptomyces kasugaensis</name>
    <dbReference type="NCBI Taxonomy" id="1946"/>
    <lineage>
        <taxon>Bacteria</taxon>
        <taxon>Bacillati</taxon>
        <taxon>Actinomycetota</taxon>
        <taxon>Actinomycetes</taxon>
        <taxon>Kitasatosporales</taxon>
        <taxon>Streptomycetaceae</taxon>
        <taxon>Streptomyces</taxon>
    </lineage>
</organism>
<accession>A0A4Q9I277</accession>
<dbReference type="EMBL" id="SIXH01000026">
    <property type="protein sequence ID" value="TBO60770.1"/>
    <property type="molecule type" value="Genomic_DNA"/>
</dbReference>
<comment type="caution">
    <text evidence="1">The sequence shown here is derived from an EMBL/GenBank/DDBJ whole genome shotgun (WGS) entry which is preliminary data.</text>
</comment>
<dbReference type="Proteomes" id="UP000292452">
    <property type="component" value="Unassembled WGS sequence"/>
</dbReference>
<evidence type="ECO:0000313" key="1">
    <source>
        <dbReference type="EMBL" id="TBO60770.1"/>
    </source>
</evidence>
<name>A0A4Q9I277_STRKA</name>
<dbReference type="AlphaFoldDB" id="A0A4Q9I277"/>
<reference evidence="1 2" key="1">
    <citation type="submission" date="2019-02" db="EMBL/GenBank/DDBJ databases">
        <title>Draft Genome Sequence of Streptomyces sp. AM-2504, identified by 16S rRNA comparative analysis as a Streptomyces Kasugaensis strain.</title>
        <authorList>
            <person name="Napolioni V."/>
            <person name="Giuliodori A.M."/>
            <person name="Spurio R."/>
            <person name="Fabbretti A."/>
        </authorList>
    </citation>
    <scope>NUCLEOTIDE SEQUENCE [LARGE SCALE GENOMIC DNA]</scope>
    <source>
        <strain evidence="1 2">AM-2504</strain>
    </source>
</reference>
<gene>
    <name evidence="1" type="ORF">EYS09_04890</name>
</gene>